<name>A0A0M7BB42_9RHOB</name>
<dbReference type="Proteomes" id="UP000049455">
    <property type="component" value="Unassembled WGS sequence"/>
</dbReference>
<evidence type="ECO:0000313" key="2">
    <source>
        <dbReference type="Proteomes" id="UP000049455"/>
    </source>
</evidence>
<dbReference type="RefSeq" id="WP_144431580.1">
    <property type="nucleotide sequence ID" value="NZ_CYPR01000066.1"/>
</dbReference>
<proteinExistence type="predicted"/>
<dbReference type="EMBL" id="CYPR01000066">
    <property type="protein sequence ID" value="CUH36244.1"/>
    <property type="molecule type" value="Genomic_DNA"/>
</dbReference>
<accession>A0A0M7BB42</accession>
<gene>
    <name evidence="1" type="ORF">JSE7799_01191</name>
</gene>
<dbReference type="STRING" id="313367.JSE7799_01191"/>
<sequence>MAGAFGSQGCGVNFAHAPAIVALFFRQSGRTGLDEIVEARVVLWKFWRALQANGMFRLKQARFKPAPLTEVQDTQTCTRCHL</sequence>
<evidence type="ECO:0000313" key="1">
    <source>
        <dbReference type="EMBL" id="CUH36244.1"/>
    </source>
</evidence>
<protein>
    <submittedName>
        <fullName evidence="1">Uncharacterized protein</fullName>
    </submittedName>
</protein>
<organism evidence="1 2">
    <name type="scientific">Jannaschia seosinensis</name>
    <dbReference type="NCBI Taxonomy" id="313367"/>
    <lineage>
        <taxon>Bacteria</taxon>
        <taxon>Pseudomonadati</taxon>
        <taxon>Pseudomonadota</taxon>
        <taxon>Alphaproteobacteria</taxon>
        <taxon>Rhodobacterales</taxon>
        <taxon>Roseobacteraceae</taxon>
        <taxon>Jannaschia</taxon>
    </lineage>
</organism>
<keyword evidence="2" id="KW-1185">Reference proteome</keyword>
<reference evidence="1 2" key="1">
    <citation type="submission" date="2015-09" db="EMBL/GenBank/DDBJ databases">
        <authorList>
            <person name="Jackson K.R."/>
            <person name="Lunt B.L."/>
            <person name="Fisher J.N.B."/>
            <person name="Gardner A.V."/>
            <person name="Bailey M.E."/>
            <person name="Deus L.M."/>
            <person name="Earl A.S."/>
            <person name="Gibby P.D."/>
            <person name="Hartmann K.A."/>
            <person name="Liu J.E."/>
            <person name="Manci A.M."/>
            <person name="Nielsen D.A."/>
            <person name="Solomon M.B."/>
            <person name="Breakwell D.P."/>
            <person name="Burnett S.H."/>
            <person name="Grose J.H."/>
        </authorList>
    </citation>
    <scope>NUCLEOTIDE SEQUENCE [LARGE SCALE GENOMIC DNA]</scope>
    <source>
        <strain evidence="1 2">CECT 7799</strain>
    </source>
</reference>
<dbReference type="AlphaFoldDB" id="A0A0M7BB42"/>